<evidence type="ECO:0000256" key="1">
    <source>
        <dbReference type="SAM" id="Phobius"/>
    </source>
</evidence>
<dbReference type="PATRIC" id="fig|796944.3.peg.1696"/>
<evidence type="ECO:0000313" key="3">
    <source>
        <dbReference type="Proteomes" id="UP000003527"/>
    </source>
</evidence>
<comment type="caution">
    <text evidence="2">The sequence shown here is derived from an EMBL/GenBank/DDBJ whole genome shotgun (WGS) entry which is preliminary data.</text>
</comment>
<feature type="transmembrane region" description="Helical" evidence="1">
    <location>
        <begin position="143"/>
        <end position="165"/>
    </location>
</feature>
<keyword evidence="1" id="KW-1133">Transmembrane helix</keyword>
<dbReference type="Pfam" id="PF06541">
    <property type="entry name" value="ABC_trans_CmpB"/>
    <property type="match status" value="2"/>
</dbReference>
<name>G9WVM8_9FIRM</name>
<feature type="transmembrane region" description="Helical" evidence="1">
    <location>
        <begin position="382"/>
        <end position="408"/>
    </location>
</feature>
<keyword evidence="1" id="KW-0812">Transmembrane</keyword>
<gene>
    <name evidence="2" type="ORF">HMPREF9624_00962</name>
</gene>
<evidence type="ECO:0000313" key="2">
    <source>
        <dbReference type="EMBL" id="EHL11629.1"/>
    </source>
</evidence>
<evidence type="ECO:0008006" key="4">
    <source>
        <dbReference type="Google" id="ProtNLM"/>
    </source>
</evidence>
<feature type="transmembrane region" description="Helical" evidence="1">
    <location>
        <begin position="37"/>
        <end position="58"/>
    </location>
</feature>
<keyword evidence="3" id="KW-1185">Reference proteome</keyword>
<feature type="transmembrane region" description="Helical" evidence="1">
    <location>
        <begin position="352"/>
        <end position="370"/>
    </location>
</feature>
<feature type="transmembrane region" description="Helical" evidence="1">
    <location>
        <begin position="246"/>
        <end position="267"/>
    </location>
</feature>
<sequence>MPLFSGTDLVLYFFFYGFFAWITATIFVSLKEQCYRNFGILNLPILVQPALIMIFLIFLSSGKRVSTPGLLFMTFLYGIFTDNISLFFLHKFYQNKNSREIFPKGNLKISAAYSILLTIPGYVLLKSFHPLLFSVVSLLPLSLVHLLAALLLLSLVSDIVLLYLLPRKYYIKQEEILAHNRKLRLGEWISRGIWNRIYRQYPSLLAENEENSVENGASPSAGIAASDQFLQQQGIIFAEGIHFYKLIWMLLITSFMGDIIETVYVFLTAHILMRRSSLVLGPFSIVWGLGAVILTLVLSKVKKQNNLSIFIAGFFFGGAFEYLCSVFTEVFFGMKFWDYSHMPFNIDGRTNLLFMIFWGIVSVLWFHYAYPPISRFIEKIPPILGSVLAIAIAIFFLSDSMVTAMVMVRATDRKEHPEPRNAIESFIDQEYPENVVRALWPNMNFLGE</sequence>
<feature type="transmembrane region" description="Helical" evidence="1">
    <location>
        <begin position="105"/>
        <end position="123"/>
    </location>
</feature>
<organism evidence="2 3">
    <name type="scientific">Oribacterium asaccharolyticum ACB7</name>
    <dbReference type="NCBI Taxonomy" id="796944"/>
    <lineage>
        <taxon>Bacteria</taxon>
        <taxon>Bacillati</taxon>
        <taxon>Bacillota</taxon>
        <taxon>Clostridia</taxon>
        <taxon>Lachnospirales</taxon>
        <taxon>Lachnospiraceae</taxon>
        <taxon>Oribacterium</taxon>
    </lineage>
</organism>
<feature type="transmembrane region" description="Helical" evidence="1">
    <location>
        <begin position="310"/>
        <end position="332"/>
    </location>
</feature>
<proteinExistence type="predicted"/>
<protein>
    <recommendedName>
        <fullName evidence="4">PF06541 family protein</fullName>
    </recommendedName>
</protein>
<feature type="transmembrane region" description="Helical" evidence="1">
    <location>
        <begin position="12"/>
        <end position="30"/>
    </location>
</feature>
<feature type="transmembrane region" description="Helical" evidence="1">
    <location>
        <begin position="70"/>
        <end position="93"/>
    </location>
</feature>
<keyword evidence="1" id="KW-0472">Membrane</keyword>
<dbReference type="InterPro" id="IPR010540">
    <property type="entry name" value="CmpB_TMEM229"/>
</dbReference>
<dbReference type="AlphaFoldDB" id="G9WVM8"/>
<dbReference type="EMBL" id="AFZD01000017">
    <property type="protein sequence ID" value="EHL11629.1"/>
    <property type="molecule type" value="Genomic_DNA"/>
</dbReference>
<reference evidence="2 3" key="1">
    <citation type="submission" date="2011-08" db="EMBL/GenBank/DDBJ databases">
        <title>The Genome Sequence of Oribacterium sp. ACB7.</title>
        <authorList>
            <consortium name="The Broad Institute Genome Sequencing Platform"/>
            <person name="Earl A."/>
            <person name="Ward D."/>
            <person name="Feldgarden M."/>
            <person name="Gevers D."/>
            <person name="Sizova M."/>
            <person name="Hazen A."/>
            <person name="Epstein S."/>
            <person name="Young S.K."/>
            <person name="Zeng Q."/>
            <person name="Gargeya S."/>
            <person name="Fitzgerald M."/>
            <person name="Haas B."/>
            <person name="Abouelleil A."/>
            <person name="Alvarado L."/>
            <person name="Arachchi H.M."/>
            <person name="Berlin A."/>
            <person name="Brown A."/>
            <person name="Chapman S.B."/>
            <person name="Chen Z."/>
            <person name="Dunbar C."/>
            <person name="Freedman E."/>
            <person name="Gearin G."/>
            <person name="Gellesch M."/>
            <person name="Goldberg J."/>
            <person name="Griggs A."/>
            <person name="Gujja S."/>
            <person name="Heiman D."/>
            <person name="Howarth C."/>
            <person name="Larson L."/>
            <person name="Lui A."/>
            <person name="MacDonald P.J.P."/>
            <person name="Montmayeur A."/>
            <person name="Murphy C."/>
            <person name="Neiman D."/>
            <person name="Pearson M."/>
            <person name="Priest M."/>
            <person name="Roberts A."/>
            <person name="Saif S."/>
            <person name="Shea T."/>
            <person name="Shenoy N."/>
            <person name="Sisk P."/>
            <person name="Stolte C."/>
            <person name="Sykes S."/>
            <person name="Wortman J."/>
            <person name="Nusbaum C."/>
            <person name="Birren B."/>
        </authorList>
    </citation>
    <scope>NUCLEOTIDE SEQUENCE [LARGE SCALE GENOMIC DNA]</scope>
    <source>
        <strain evidence="2 3">ACB7</strain>
    </source>
</reference>
<dbReference type="HOGENOM" id="CLU_051143_0_0_9"/>
<accession>G9WVM8</accession>
<dbReference type="Proteomes" id="UP000003527">
    <property type="component" value="Unassembled WGS sequence"/>
</dbReference>
<feature type="transmembrane region" description="Helical" evidence="1">
    <location>
        <begin position="279"/>
        <end position="298"/>
    </location>
</feature>